<proteinExistence type="predicted"/>
<feature type="compositionally biased region" description="Low complexity" evidence="1">
    <location>
        <begin position="268"/>
        <end position="283"/>
    </location>
</feature>
<dbReference type="AlphaFoldDB" id="A0A8H5ATE6"/>
<feature type="compositionally biased region" description="Basic residues" evidence="1">
    <location>
        <begin position="199"/>
        <end position="211"/>
    </location>
</feature>
<evidence type="ECO:0000313" key="3">
    <source>
        <dbReference type="EMBL" id="KAF5310596.1"/>
    </source>
</evidence>
<feature type="region of interest" description="Disordered" evidence="1">
    <location>
        <begin position="89"/>
        <end position="161"/>
    </location>
</feature>
<evidence type="ECO:0000256" key="1">
    <source>
        <dbReference type="SAM" id="MobiDB-lite"/>
    </source>
</evidence>
<organism evidence="3 4">
    <name type="scientific">Psilocybe cf. subviscida</name>
    <dbReference type="NCBI Taxonomy" id="2480587"/>
    <lineage>
        <taxon>Eukaryota</taxon>
        <taxon>Fungi</taxon>
        <taxon>Dikarya</taxon>
        <taxon>Basidiomycota</taxon>
        <taxon>Agaricomycotina</taxon>
        <taxon>Agaricomycetes</taxon>
        <taxon>Agaricomycetidae</taxon>
        <taxon>Agaricales</taxon>
        <taxon>Agaricineae</taxon>
        <taxon>Strophariaceae</taxon>
        <taxon>Psilocybe</taxon>
    </lineage>
</organism>
<feature type="compositionally biased region" description="Low complexity" evidence="1">
    <location>
        <begin position="398"/>
        <end position="418"/>
    </location>
</feature>
<feature type="region of interest" description="Disordered" evidence="1">
    <location>
        <begin position="349"/>
        <end position="418"/>
    </location>
</feature>
<name>A0A8H5ATE6_9AGAR</name>
<feature type="compositionally biased region" description="Low complexity" evidence="1">
    <location>
        <begin position="135"/>
        <end position="158"/>
    </location>
</feature>
<dbReference type="EMBL" id="JAACJJ010000057">
    <property type="protein sequence ID" value="KAF5310596.1"/>
    <property type="molecule type" value="Genomic_DNA"/>
</dbReference>
<feature type="signal peptide" evidence="2">
    <location>
        <begin position="1"/>
        <end position="20"/>
    </location>
</feature>
<feature type="region of interest" description="Disordered" evidence="1">
    <location>
        <begin position="174"/>
        <end position="247"/>
    </location>
</feature>
<feature type="compositionally biased region" description="Basic residues" evidence="1">
    <location>
        <begin position="367"/>
        <end position="397"/>
    </location>
</feature>
<keyword evidence="2" id="KW-0732">Signal</keyword>
<feature type="chain" id="PRO_5034134006" evidence="2">
    <location>
        <begin position="21"/>
        <end position="439"/>
    </location>
</feature>
<feature type="region of interest" description="Disordered" evidence="1">
    <location>
        <begin position="305"/>
        <end position="331"/>
    </location>
</feature>
<evidence type="ECO:0000256" key="2">
    <source>
        <dbReference type="SAM" id="SignalP"/>
    </source>
</evidence>
<protein>
    <submittedName>
        <fullName evidence="3">Uncharacterized protein</fullName>
    </submittedName>
</protein>
<evidence type="ECO:0000313" key="4">
    <source>
        <dbReference type="Proteomes" id="UP000567179"/>
    </source>
</evidence>
<feature type="compositionally biased region" description="Low complexity" evidence="1">
    <location>
        <begin position="181"/>
        <end position="198"/>
    </location>
</feature>
<accession>A0A8H5ATE6</accession>
<keyword evidence="4" id="KW-1185">Reference proteome</keyword>
<feature type="region of interest" description="Disordered" evidence="1">
    <location>
        <begin position="263"/>
        <end position="283"/>
    </location>
</feature>
<sequence length="439" mass="46735">MVKFTSTVVAASLFAGSALAAPSFSRSDNVAVTAREIEALFGREMVEYASRSPHHHKEVVHAVHTVNKVMNAASSGDDNQRREWAPTLNARQHGGHGGHGGQHEHNHSHGHNGQHSHGHGGEHPHGHGHVHGQHVEGPAPVDPSAGAPAAPASDAGGAQRRSFDDYYGSLVARQDTGAGGDTAPAAAVDPSAQAPAAHTHQHAHSHQHPHQHAHDHTHSHSHLNGQHPHAHSHMHSQGAAPVAPAGNQRRSYWEYSEFEARAPQDDGAAAPAAAAPVPVHHQHPVHQANNAEFRHKWAHVMSQIHAHQHAAGGQHPHQHQHHPGGAPPVVAARSYDDYYGSFVARQNTGGDAPAAVDPSAQAPVTHTHQHAHAHQHAHQHPHAHLHNSQHPHSHAHSHSGSVPAAPVADAATPAVVQPGRRSIDFDELYARYADFDDLD</sequence>
<reference evidence="3 4" key="1">
    <citation type="journal article" date="2020" name="ISME J.">
        <title>Uncovering the hidden diversity of litter-decomposition mechanisms in mushroom-forming fungi.</title>
        <authorList>
            <person name="Floudas D."/>
            <person name="Bentzer J."/>
            <person name="Ahren D."/>
            <person name="Johansson T."/>
            <person name="Persson P."/>
            <person name="Tunlid A."/>
        </authorList>
    </citation>
    <scope>NUCLEOTIDE SEQUENCE [LARGE SCALE GENOMIC DNA]</scope>
    <source>
        <strain evidence="3 4">CBS 101986</strain>
    </source>
</reference>
<gene>
    <name evidence="3" type="ORF">D9619_008244</name>
</gene>
<dbReference type="Proteomes" id="UP000567179">
    <property type="component" value="Unassembled WGS sequence"/>
</dbReference>
<feature type="compositionally biased region" description="Basic residues" evidence="1">
    <location>
        <begin position="108"/>
        <end position="118"/>
    </location>
</feature>
<comment type="caution">
    <text evidence="3">The sequence shown here is derived from an EMBL/GenBank/DDBJ whole genome shotgun (WGS) entry which is preliminary data.</text>
</comment>